<sequence>KFKDLKVENGVDALNVSSGKDGGRRRRARSKGGDRWTCFHCQKKGHFKRDCPELKGNDNSVHVVEDSLDEGYEKAEALVMSSWEPEECRVMDSMDSGDSHDGV</sequence>
<name>A0A392SF22_9FABA</name>
<dbReference type="AlphaFoldDB" id="A0A392SF22"/>
<dbReference type="Gene3D" id="4.10.60.10">
    <property type="entry name" value="Zinc finger, CCHC-type"/>
    <property type="match status" value="1"/>
</dbReference>
<evidence type="ECO:0000256" key="1">
    <source>
        <dbReference type="PROSITE-ProRule" id="PRU00047"/>
    </source>
</evidence>
<dbReference type="InterPro" id="IPR036875">
    <property type="entry name" value="Znf_CCHC_sf"/>
</dbReference>
<feature type="non-terminal residue" evidence="4">
    <location>
        <position position="103"/>
    </location>
</feature>
<proteinExistence type="predicted"/>
<feature type="domain" description="CCHC-type" evidence="3">
    <location>
        <begin position="38"/>
        <end position="53"/>
    </location>
</feature>
<organism evidence="4 5">
    <name type="scientific">Trifolium medium</name>
    <dbReference type="NCBI Taxonomy" id="97028"/>
    <lineage>
        <taxon>Eukaryota</taxon>
        <taxon>Viridiplantae</taxon>
        <taxon>Streptophyta</taxon>
        <taxon>Embryophyta</taxon>
        <taxon>Tracheophyta</taxon>
        <taxon>Spermatophyta</taxon>
        <taxon>Magnoliopsida</taxon>
        <taxon>eudicotyledons</taxon>
        <taxon>Gunneridae</taxon>
        <taxon>Pentapetalae</taxon>
        <taxon>rosids</taxon>
        <taxon>fabids</taxon>
        <taxon>Fabales</taxon>
        <taxon>Fabaceae</taxon>
        <taxon>Papilionoideae</taxon>
        <taxon>50 kb inversion clade</taxon>
        <taxon>NPAAA clade</taxon>
        <taxon>Hologalegina</taxon>
        <taxon>IRL clade</taxon>
        <taxon>Trifolieae</taxon>
        <taxon>Trifolium</taxon>
    </lineage>
</organism>
<dbReference type="Proteomes" id="UP000265520">
    <property type="component" value="Unassembled WGS sequence"/>
</dbReference>
<keyword evidence="1" id="KW-0479">Metal-binding</keyword>
<evidence type="ECO:0000259" key="3">
    <source>
        <dbReference type="PROSITE" id="PS50158"/>
    </source>
</evidence>
<dbReference type="PROSITE" id="PS50158">
    <property type="entry name" value="ZF_CCHC"/>
    <property type="match status" value="1"/>
</dbReference>
<dbReference type="SUPFAM" id="SSF57756">
    <property type="entry name" value="Retrovirus zinc finger-like domains"/>
    <property type="match status" value="1"/>
</dbReference>
<comment type="caution">
    <text evidence="4">The sequence shown here is derived from an EMBL/GenBank/DDBJ whole genome shotgun (WGS) entry which is preliminary data.</text>
</comment>
<protein>
    <submittedName>
        <fullName evidence="4">Acylamino-acid-releasing enzyme</fullName>
    </submittedName>
</protein>
<dbReference type="Pfam" id="PF00098">
    <property type="entry name" value="zf-CCHC"/>
    <property type="match status" value="1"/>
</dbReference>
<dbReference type="GO" id="GO:0008270">
    <property type="term" value="F:zinc ion binding"/>
    <property type="evidence" value="ECO:0007669"/>
    <property type="project" value="UniProtKB-KW"/>
</dbReference>
<feature type="region of interest" description="Disordered" evidence="2">
    <location>
        <begin position="13"/>
        <end position="32"/>
    </location>
</feature>
<evidence type="ECO:0000256" key="2">
    <source>
        <dbReference type="SAM" id="MobiDB-lite"/>
    </source>
</evidence>
<accession>A0A392SF22</accession>
<dbReference type="SMART" id="SM00343">
    <property type="entry name" value="ZnF_C2HC"/>
    <property type="match status" value="1"/>
</dbReference>
<feature type="non-terminal residue" evidence="4">
    <location>
        <position position="1"/>
    </location>
</feature>
<dbReference type="GO" id="GO:0003676">
    <property type="term" value="F:nucleic acid binding"/>
    <property type="evidence" value="ECO:0007669"/>
    <property type="project" value="InterPro"/>
</dbReference>
<dbReference type="InterPro" id="IPR001878">
    <property type="entry name" value="Znf_CCHC"/>
</dbReference>
<keyword evidence="1" id="KW-0862">Zinc</keyword>
<keyword evidence="1" id="KW-0863">Zinc-finger</keyword>
<reference evidence="4 5" key="1">
    <citation type="journal article" date="2018" name="Front. Plant Sci.">
        <title>Red Clover (Trifolium pratense) and Zigzag Clover (T. medium) - A Picture of Genomic Similarities and Differences.</title>
        <authorList>
            <person name="Dluhosova J."/>
            <person name="Istvanek J."/>
            <person name="Nedelnik J."/>
            <person name="Repkova J."/>
        </authorList>
    </citation>
    <scope>NUCLEOTIDE SEQUENCE [LARGE SCALE GENOMIC DNA]</scope>
    <source>
        <strain evidence="5">cv. 10/8</strain>
        <tissue evidence="4">Leaf</tissue>
    </source>
</reference>
<dbReference type="EMBL" id="LXQA010358950">
    <property type="protein sequence ID" value="MCI46540.1"/>
    <property type="molecule type" value="Genomic_DNA"/>
</dbReference>
<evidence type="ECO:0000313" key="4">
    <source>
        <dbReference type="EMBL" id="MCI46540.1"/>
    </source>
</evidence>
<evidence type="ECO:0000313" key="5">
    <source>
        <dbReference type="Proteomes" id="UP000265520"/>
    </source>
</evidence>
<keyword evidence="5" id="KW-1185">Reference proteome</keyword>